<dbReference type="NCBIfam" id="NF038235">
    <property type="entry name" value="retron_Ec48_2TM"/>
    <property type="match status" value="1"/>
</dbReference>
<evidence type="ECO:0000256" key="1">
    <source>
        <dbReference type="SAM" id="Phobius"/>
    </source>
</evidence>
<keyword evidence="3" id="KW-1185">Reference proteome</keyword>
<comment type="caution">
    <text evidence="2">The sequence shown here is derived from an EMBL/GenBank/DDBJ whole genome shotgun (WGS) entry which is preliminary data.</text>
</comment>
<protein>
    <submittedName>
        <fullName evidence="2">Retron Ec48 family effector membrane protein</fullName>
    </submittedName>
</protein>
<keyword evidence="1" id="KW-0472">Membrane</keyword>
<accession>A0ABU1G7B9</accession>
<dbReference type="RefSeq" id="WP_309654022.1">
    <property type="nucleotide sequence ID" value="NZ_JARWAK010000019.1"/>
</dbReference>
<keyword evidence="1" id="KW-1133">Transmembrane helix</keyword>
<sequence>MKSKNQALGTVAAITIPPILLAASLGFLIYPKEGLSFCFTRECFVFFYDFFNLPIKLLAYSFTFFGILAAIFTSVSTAQTTKIAKQQAAFNNFLAHRADFTEHIKEEKDRLLPLINHINYKKLYNYIHAESKYGDLSISTQAREKEKSIKQSIQQNNDLIAQPNGFDFDRHREDISGLSESLGVSLVHIEDHEHTQKHFCELEKNLYKLLWISICYWERSNLIDHIESIKYDQLFT</sequence>
<name>A0ABU1G7B9_9GAMM</name>
<gene>
    <name evidence="2" type="ORF">QC818_16810</name>
</gene>
<reference evidence="2 3" key="1">
    <citation type="submission" date="2023-04" db="EMBL/GenBank/DDBJ databases">
        <title>A long-awaited taxogenomic arrangement of the family Halomonadaceae.</title>
        <authorList>
            <person name="De La Haba R."/>
            <person name="Chuvochina M."/>
            <person name="Wittouck S."/>
            <person name="Arahal D.R."/>
            <person name="Sanchez-Porro C."/>
            <person name="Hugenholtz P."/>
            <person name="Ventosa A."/>
        </authorList>
    </citation>
    <scope>NUCLEOTIDE SEQUENCE [LARGE SCALE GENOMIC DNA]</scope>
    <source>
        <strain evidence="2 3">DSM 23530</strain>
    </source>
</reference>
<dbReference type="InterPro" id="IPR053597">
    <property type="entry name" value="Retron_Ec48_antiviral"/>
</dbReference>
<evidence type="ECO:0000313" key="2">
    <source>
        <dbReference type="EMBL" id="MDR5868448.1"/>
    </source>
</evidence>
<dbReference type="Proteomes" id="UP001264519">
    <property type="component" value="Unassembled WGS sequence"/>
</dbReference>
<organism evidence="2 3">
    <name type="scientific">Halomonas koreensis</name>
    <dbReference type="NCBI Taxonomy" id="245385"/>
    <lineage>
        <taxon>Bacteria</taxon>
        <taxon>Pseudomonadati</taxon>
        <taxon>Pseudomonadota</taxon>
        <taxon>Gammaproteobacteria</taxon>
        <taxon>Oceanospirillales</taxon>
        <taxon>Halomonadaceae</taxon>
        <taxon>Halomonas</taxon>
    </lineage>
</organism>
<feature type="transmembrane region" description="Helical" evidence="1">
    <location>
        <begin position="57"/>
        <end position="75"/>
    </location>
</feature>
<dbReference type="EMBL" id="JARWAK010000019">
    <property type="protein sequence ID" value="MDR5868448.1"/>
    <property type="molecule type" value="Genomic_DNA"/>
</dbReference>
<feature type="transmembrane region" description="Helical" evidence="1">
    <location>
        <begin position="7"/>
        <end position="30"/>
    </location>
</feature>
<keyword evidence="1" id="KW-0812">Transmembrane</keyword>
<evidence type="ECO:0000313" key="3">
    <source>
        <dbReference type="Proteomes" id="UP001264519"/>
    </source>
</evidence>
<proteinExistence type="predicted"/>